<evidence type="ECO:0000313" key="1">
    <source>
        <dbReference type="EMBL" id="WCT13579.1"/>
    </source>
</evidence>
<dbReference type="RefSeq" id="WP_273631888.1">
    <property type="nucleotide sequence ID" value="NZ_CP117167.1"/>
</dbReference>
<protein>
    <recommendedName>
        <fullName evidence="3">Bulb-type lectin domain-containing protein</fullName>
    </recommendedName>
</protein>
<evidence type="ECO:0000313" key="2">
    <source>
        <dbReference type="Proteomes" id="UP001216139"/>
    </source>
</evidence>
<accession>A0ABY7TBG9</accession>
<proteinExistence type="predicted"/>
<gene>
    <name evidence="1" type="ORF">PQO05_06465</name>
</gene>
<keyword evidence="2" id="KW-1185">Reference proteome</keyword>
<evidence type="ECO:0008006" key="3">
    <source>
        <dbReference type="Google" id="ProtNLM"/>
    </source>
</evidence>
<sequence length="167" mass="18474">MKKVFSILGIFWMILFVSEVKAQNLPDHAFGVYNAGALICKSNNGQYTFWYQGDGNLVLYNSAHVGLWNSGTIVSNPGSVTFDIMGEITCRTSTGQVYWKTSYNWNGLPCNPTDPGSVNGPDHSCFQWVLQDDGNFVGYFNIPNYAPKSVDTDTGGNRVSNHNTKIK</sequence>
<dbReference type="InterPro" id="IPR036426">
    <property type="entry name" value="Bulb-type_lectin_dom_sf"/>
</dbReference>
<organism evidence="1 2">
    <name type="scientific">Mucilaginibacter jinjuensis</name>
    <dbReference type="NCBI Taxonomy" id="1176721"/>
    <lineage>
        <taxon>Bacteria</taxon>
        <taxon>Pseudomonadati</taxon>
        <taxon>Bacteroidota</taxon>
        <taxon>Sphingobacteriia</taxon>
        <taxon>Sphingobacteriales</taxon>
        <taxon>Sphingobacteriaceae</taxon>
        <taxon>Mucilaginibacter</taxon>
    </lineage>
</organism>
<reference evidence="1 2" key="1">
    <citation type="submission" date="2023-02" db="EMBL/GenBank/DDBJ databases">
        <title>Genome sequence of Mucilaginibacter jinjuensis strain KACC 16571.</title>
        <authorList>
            <person name="Kim S."/>
            <person name="Heo J."/>
            <person name="Kwon S.-W."/>
        </authorList>
    </citation>
    <scope>NUCLEOTIDE SEQUENCE [LARGE SCALE GENOMIC DNA]</scope>
    <source>
        <strain evidence="1 2">KACC 16571</strain>
    </source>
</reference>
<dbReference type="Proteomes" id="UP001216139">
    <property type="component" value="Chromosome"/>
</dbReference>
<dbReference type="SUPFAM" id="SSF51110">
    <property type="entry name" value="alpha-D-mannose-specific plant lectins"/>
    <property type="match status" value="1"/>
</dbReference>
<name>A0ABY7TBG9_9SPHI</name>
<dbReference type="Gene3D" id="2.90.10.10">
    <property type="entry name" value="Bulb-type lectin domain"/>
    <property type="match status" value="1"/>
</dbReference>
<dbReference type="EMBL" id="CP117167">
    <property type="protein sequence ID" value="WCT13579.1"/>
    <property type="molecule type" value="Genomic_DNA"/>
</dbReference>